<keyword evidence="1" id="KW-0805">Transcription regulation</keyword>
<organism evidence="7 8">
    <name type="scientific">Jatropha curcas</name>
    <name type="common">Barbados nut</name>
    <dbReference type="NCBI Taxonomy" id="180498"/>
    <lineage>
        <taxon>Eukaryota</taxon>
        <taxon>Viridiplantae</taxon>
        <taxon>Streptophyta</taxon>
        <taxon>Embryophyta</taxon>
        <taxon>Tracheophyta</taxon>
        <taxon>Spermatophyta</taxon>
        <taxon>Magnoliopsida</taxon>
        <taxon>eudicotyledons</taxon>
        <taxon>Gunneridae</taxon>
        <taxon>Pentapetalae</taxon>
        <taxon>rosids</taxon>
        <taxon>fabids</taxon>
        <taxon>Malpighiales</taxon>
        <taxon>Euphorbiaceae</taxon>
        <taxon>Crotonoideae</taxon>
        <taxon>Jatropheae</taxon>
        <taxon>Jatropha</taxon>
    </lineage>
</organism>
<dbReference type="InterPro" id="IPR046347">
    <property type="entry name" value="bZIP_sf"/>
</dbReference>
<dbReference type="SUPFAM" id="SSF57959">
    <property type="entry name" value="Leucine zipper domain"/>
    <property type="match status" value="1"/>
</dbReference>
<evidence type="ECO:0000259" key="6">
    <source>
        <dbReference type="SMART" id="SM00338"/>
    </source>
</evidence>
<dbReference type="STRING" id="180498.A0A067LEY6"/>
<evidence type="ECO:0000256" key="4">
    <source>
        <dbReference type="SAM" id="Coils"/>
    </source>
</evidence>
<feature type="compositionally biased region" description="Polar residues" evidence="5">
    <location>
        <begin position="29"/>
        <end position="38"/>
    </location>
</feature>
<dbReference type="InterPro" id="IPR004827">
    <property type="entry name" value="bZIP"/>
</dbReference>
<dbReference type="InterPro" id="IPR044759">
    <property type="entry name" value="bZIP_RF2"/>
</dbReference>
<accession>A0A067LEY6</accession>
<dbReference type="GO" id="GO:0005634">
    <property type="term" value="C:nucleus"/>
    <property type="evidence" value="ECO:0007669"/>
    <property type="project" value="TreeGrafter"/>
</dbReference>
<dbReference type="AlphaFoldDB" id="A0A067LEY6"/>
<dbReference type="InterPro" id="IPR052483">
    <property type="entry name" value="bZIP_transcription_regulators"/>
</dbReference>
<evidence type="ECO:0000256" key="2">
    <source>
        <dbReference type="ARBA" id="ARBA00023163"/>
    </source>
</evidence>
<dbReference type="SMART" id="SM00338">
    <property type="entry name" value="BRLZ"/>
    <property type="match status" value="1"/>
</dbReference>
<evidence type="ECO:0000313" key="7">
    <source>
        <dbReference type="EMBL" id="KDP45768.1"/>
    </source>
</evidence>
<dbReference type="KEGG" id="jcu:105639411"/>
<dbReference type="EMBL" id="KK914227">
    <property type="protein sequence ID" value="KDP45768.1"/>
    <property type="molecule type" value="Genomic_DNA"/>
</dbReference>
<feature type="coiled-coil region" evidence="4">
    <location>
        <begin position="106"/>
        <end position="133"/>
    </location>
</feature>
<dbReference type="GO" id="GO:0003677">
    <property type="term" value="F:DNA binding"/>
    <property type="evidence" value="ECO:0007669"/>
    <property type="project" value="TreeGrafter"/>
</dbReference>
<keyword evidence="4" id="KW-0175">Coiled coil</keyword>
<keyword evidence="3" id="KW-0539">Nucleus</keyword>
<reference evidence="7 8" key="1">
    <citation type="journal article" date="2014" name="PLoS ONE">
        <title>Global Analysis of Gene Expression Profiles in Physic Nut (Jatropha curcas L.) Seedlings Exposed to Salt Stress.</title>
        <authorList>
            <person name="Zhang L."/>
            <person name="Zhang C."/>
            <person name="Wu P."/>
            <person name="Chen Y."/>
            <person name="Li M."/>
            <person name="Jiang H."/>
            <person name="Wu G."/>
        </authorList>
    </citation>
    <scope>NUCLEOTIDE SEQUENCE [LARGE SCALE GENOMIC DNA]</scope>
    <source>
        <strain evidence="8">cv. GZQX0401</strain>
        <tissue evidence="7">Young leaves</tissue>
    </source>
</reference>
<evidence type="ECO:0000256" key="5">
    <source>
        <dbReference type="SAM" id="MobiDB-lite"/>
    </source>
</evidence>
<keyword evidence="2" id="KW-0804">Transcription</keyword>
<feature type="compositionally biased region" description="Basic and acidic residues" evidence="5">
    <location>
        <begin position="14"/>
        <end position="26"/>
    </location>
</feature>
<name>A0A067LEY6_JATCU</name>
<feature type="domain" description="BZIP" evidence="6">
    <location>
        <begin position="37"/>
        <end position="101"/>
    </location>
</feature>
<gene>
    <name evidence="7" type="ORF">JCGZ_17375</name>
</gene>
<dbReference type="GO" id="GO:0003700">
    <property type="term" value="F:DNA-binding transcription factor activity"/>
    <property type="evidence" value="ECO:0007669"/>
    <property type="project" value="InterPro"/>
</dbReference>
<evidence type="ECO:0000256" key="1">
    <source>
        <dbReference type="ARBA" id="ARBA00023015"/>
    </source>
</evidence>
<dbReference type="OrthoDB" id="552661at2759"/>
<keyword evidence="8" id="KW-1185">Reference proteome</keyword>
<dbReference type="PANTHER" id="PTHR46391">
    <property type="entry name" value="BASIC LEUCINE ZIPPER 34"/>
    <property type="match status" value="1"/>
</dbReference>
<evidence type="ECO:0000313" key="8">
    <source>
        <dbReference type="Proteomes" id="UP000027138"/>
    </source>
</evidence>
<proteinExistence type="predicted"/>
<sequence>MERFCKKISVSKPPRYDTHGFDREVPSFETEQNSSGNTDPKKLRRVMASRQYSQKYRLKQLHYILQLETEVKALQAEVAIASPRMKYIDRQNSLLRAENSSMKQRISIFSSELMFKEAQYEELKNERDKMKQFYSVNQQLYPEFFKTKPAGSCQLASI</sequence>
<dbReference type="Proteomes" id="UP000027138">
    <property type="component" value="Unassembled WGS sequence"/>
</dbReference>
<dbReference type="PANTHER" id="PTHR46391:SF21">
    <property type="entry name" value="BZIP DOMAIN-CONTAINING PROTEIN"/>
    <property type="match status" value="1"/>
</dbReference>
<evidence type="ECO:0000256" key="3">
    <source>
        <dbReference type="ARBA" id="ARBA00023242"/>
    </source>
</evidence>
<dbReference type="GO" id="GO:0045893">
    <property type="term" value="P:positive regulation of DNA-templated transcription"/>
    <property type="evidence" value="ECO:0007669"/>
    <property type="project" value="TreeGrafter"/>
</dbReference>
<protein>
    <recommendedName>
        <fullName evidence="6">BZIP domain-containing protein</fullName>
    </recommendedName>
</protein>
<feature type="region of interest" description="Disordered" evidence="5">
    <location>
        <begin position="1"/>
        <end position="41"/>
    </location>
</feature>
<dbReference type="CDD" id="cd14703">
    <property type="entry name" value="bZIP_plant_RF2"/>
    <property type="match status" value="1"/>
</dbReference>